<proteinExistence type="predicted"/>
<feature type="compositionally biased region" description="Polar residues" evidence="3">
    <location>
        <begin position="413"/>
        <end position="423"/>
    </location>
</feature>
<keyword evidence="2" id="KW-0539">Nucleus</keyword>
<gene>
    <name evidence="4" type="primary">ORF50912</name>
</gene>
<protein>
    <recommendedName>
        <fullName evidence="5">Nucleoporin Nup54 alpha-helical domain-containing protein</fullName>
    </recommendedName>
</protein>
<evidence type="ECO:0000256" key="1">
    <source>
        <dbReference type="ARBA" id="ARBA00004123"/>
    </source>
</evidence>
<dbReference type="AlphaFoldDB" id="A0A0B6Z6N4"/>
<dbReference type="Pfam" id="PF13634">
    <property type="entry name" value="Nucleoporin_FG"/>
    <property type="match status" value="2"/>
</dbReference>
<feature type="region of interest" description="Disordered" evidence="3">
    <location>
        <begin position="413"/>
        <end position="450"/>
    </location>
</feature>
<evidence type="ECO:0000256" key="3">
    <source>
        <dbReference type="SAM" id="MobiDB-lite"/>
    </source>
</evidence>
<organism evidence="4">
    <name type="scientific">Arion vulgaris</name>
    <dbReference type="NCBI Taxonomy" id="1028688"/>
    <lineage>
        <taxon>Eukaryota</taxon>
        <taxon>Metazoa</taxon>
        <taxon>Spiralia</taxon>
        <taxon>Lophotrochozoa</taxon>
        <taxon>Mollusca</taxon>
        <taxon>Gastropoda</taxon>
        <taxon>Heterobranchia</taxon>
        <taxon>Euthyneura</taxon>
        <taxon>Panpulmonata</taxon>
        <taxon>Eupulmonata</taxon>
        <taxon>Stylommatophora</taxon>
        <taxon>Helicina</taxon>
        <taxon>Arionoidea</taxon>
        <taxon>Arionidae</taxon>
        <taxon>Arion</taxon>
    </lineage>
</organism>
<sequence length="492" mass="51502">ENCRNEHPRGGSSQRSLFSGQGQTWQDSGSPRVSFRDSFGTSGQGSSNQYKWTANQPSGQGQDNSNYQQTSTLELVNSLPKEIECWEKSHMWPYSCIAVDKDLPSLPGLYDICTEELRLEAYQAMKSGDVQPYTQRIQSLQSEFESKRKQLQHMTLDLKSKLIAIIDEARKKTQTQSGLTSSSVFGSSQPTQNLFGQNQTSASSGMFGAVPSAPGSSSSGLFGKSTPGSTFGGQFSSGVENAGSFGSPGASLFGKPVGTGSVFGNQPQGQTAQPSNPFGLGNQSNPSNSAGLFGQSAVQGQQASNLFGKSATNQPTSLFGNVANTTNQPASLFGNVANTTTNQSASLFGVPAAPSQGLFGKPSSGNGQISNTPFSPANSSQTMPTSVFGGSVNQDKSSATLFGKSIPGSTSTAQNIFGSLNPGQGQGSGDMTGQQSQGSLFTTTSAAPTSDQGHYTPLADLTEHEKAAFSAKTFELGKIPIRPPPRQMINYA</sequence>
<feature type="region of interest" description="Disordered" evidence="3">
    <location>
        <begin position="1"/>
        <end position="66"/>
    </location>
</feature>
<feature type="compositionally biased region" description="Polar residues" evidence="3">
    <location>
        <begin position="262"/>
        <end position="296"/>
    </location>
</feature>
<accession>A0A0B6Z6N4</accession>
<feature type="region of interest" description="Disordered" evidence="3">
    <location>
        <begin position="256"/>
        <end position="296"/>
    </location>
</feature>
<feature type="compositionally biased region" description="Polar residues" evidence="3">
    <location>
        <begin position="363"/>
        <end position="384"/>
    </location>
</feature>
<evidence type="ECO:0000313" key="4">
    <source>
        <dbReference type="EMBL" id="CEK64193.1"/>
    </source>
</evidence>
<name>A0A0B6Z6N4_9EUPU</name>
<dbReference type="GO" id="GO:0005643">
    <property type="term" value="C:nuclear pore"/>
    <property type="evidence" value="ECO:0007669"/>
    <property type="project" value="UniProtKB-ARBA"/>
</dbReference>
<evidence type="ECO:0000256" key="2">
    <source>
        <dbReference type="ARBA" id="ARBA00023242"/>
    </source>
</evidence>
<comment type="subcellular location">
    <subcellularLocation>
        <location evidence="1">Nucleus</location>
    </subcellularLocation>
</comment>
<reference evidence="4" key="1">
    <citation type="submission" date="2014-12" db="EMBL/GenBank/DDBJ databases">
        <title>Insight into the proteome of Arion vulgaris.</title>
        <authorList>
            <person name="Aradska J."/>
            <person name="Bulat T."/>
            <person name="Smidak R."/>
            <person name="Sarate P."/>
            <person name="Gangsoo J."/>
            <person name="Sialana F."/>
            <person name="Bilban M."/>
            <person name="Lubec G."/>
        </authorList>
    </citation>
    <scope>NUCLEOTIDE SEQUENCE</scope>
    <source>
        <tissue evidence="4">Skin</tissue>
    </source>
</reference>
<feature type="region of interest" description="Disordered" evidence="3">
    <location>
        <begin position="361"/>
        <end position="384"/>
    </location>
</feature>
<dbReference type="InterPro" id="IPR051767">
    <property type="entry name" value="Nucleoporin_NUP42"/>
</dbReference>
<dbReference type="PANTHER" id="PTHR46527">
    <property type="entry name" value="NUCLEOPORIN-LIKE PROTEIN 2"/>
    <property type="match status" value="1"/>
</dbReference>
<feature type="compositionally biased region" description="Polar residues" evidence="3">
    <location>
        <begin position="11"/>
        <end position="31"/>
    </location>
</feature>
<dbReference type="PANTHER" id="PTHR46527:SF1">
    <property type="entry name" value="NUCLEOPORIN NUP42"/>
    <property type="match status" value="1"/>
</dbReference>
<feature type="non-terminal residue" evidence="4">
    <location>
        <position position="492"/>
    </location>
</feature>
<feature type="compositionally biased region" description="Polar residues" evidence="3">
    <location>
        <begin position="431"/>
        <end position="450"/>
    </location>
</feature>
<dbReference type="EMBL" id="HACG01017328">
    <property type="protein sequence ID" value="CEK64193.1"/>
    <property type="molecule type" value="Transcribed_RNA"/>
</dbReference>
<evidence type="ECO:0008006" key="5">
    <source>
        <dbReference type="Google" id="ProtNLM"/>
    </source>
</evidence>
<feature type="compositionally biased region" description="Polar residues" evidence="3">
    <location>
        <begin position="39"/>
        <end position="66"/>
    </location>
</feature>
<dbReference type="InterPro" id="IPR025574">
    <property type="entry name" value="Nucleoporin_FG_rpt"/>
</dbReference>
<feature type="non-terminal residue" evidence="4">
    <location>
        <position position="1"/>
    </location>
</feature>